<feature type="region of interest" description="Disordered" evidence="5">
    <location>
        <begin position="1"/>
        <end position="70"/>
    </location>
</feature>
<feature type="region of interest" description="Disordered" evidence="5">
    <location>
        <begin position="428"/>
        <end position="481"/>
    </location>
</feature>
<feature type="compositionally biased region" description="Basic and acidic residues" evidence="5">
    <location>
        <begin position="454"/>
        <end position="473"/>
    </location>
</feature>
<comment type="similarity">
    <text evidence="4">Belongs to the DEAD box helicase family.</text>
</comment>
<comment type="catalytic activity">
    <reaction evidence="4">
        <text>ATP + H2O = ADP + phosphate + H(+)</text>
        <dbReference type="Rhea" id="RHEA:13065"/>
        <dbReference type="ChEBI" id="CHEBI:15377"/>
        <dbReference type="ChEBI" id="CHEBI:15378"/>
        <dbReference type="ChEBI" id="CHEBI:30616"/>
        <dbReference type="ChEBI" id="CHEBI:43474"/>
        <dbReference type="ChEBI" id="CHEBI:456216"/>
        <dbReference type="EC" id="3.6.4.13"/>
    </reaction>
</comment>
<evidence type="ECO:0000256" key="2">
    <source>
        <dbReference type="ARBA" id="ARBA00022801"/>
    </source>
</evidence>
<keyword evidence="3 4" id="KW-0067">ATP-binding</keyword>
<feature type="compositionally biased region" description="Basic and acidic residues" evidence="5">
    <location>
        <begin position="139"/>
        <end position="165"/>
    </location>
</feature>
<dbReference type="EMBL" id="LKEB01000061">
    <property type="protein sequence ID" value="ROV98457.1"/>
    <property type="molecule type" value="Genomic_DNA"/>
</dbReference>
<dbReference type="InterPro" id="IPR011545">
    <property type="entry name" value="DEAD/DEAH_box_helicase_dom"/>
</dbReference>
<keyword evidence="4" id="KW-0694">RNA-binding</keyword>
<feature type="domain" description="Helicase ATP-binding" evidence="6">
    <location>
        <begin position="233"/>
        <end position="415"/>
    </location>
</feature>
<dbReference type="PANTHER" id="PTHR24031">
    <property type="entry name" value="RNA HELICASE"/>
    <property type="match status" value="1"/>
</dbReference>
<gene>
    <name evidence="7" type="ORF">VPNG_08545</name>
</gene>
<keyword evidence="1 4" id="KW-0547">Nucleotide-binding</keyword>
<dbReference type="AlphaFoldDB" id="A0A423W527"/>
<evidence type="ECO:0000313" key="8">
    <source>
        <dbReference type="Proteomes" id="UP000285146"/>
    </source>
</evidence>
<keyword evidence="2 4" id="KW-0378">Hydrolase</keyword>
<dbReference type="GO" id="GO:0016787">
    <property type="term" value="F:hydrolase activity"/>
    <property type="evidence" value="ECO:0007669"/>
    <property type="project" value="UniProtKB-KW"/>
</dbReference>
<sequence>MRGVRPPLAPRSLSTVRNARAGSTPRQQIRDKRQGVTAFPPDDVEGTVQQNVHVESRRPRYSISDARPGLYSDDAYQVTDPSITTRALSSFIRIKGSHTDNPSQRVFLPPWKISDKEHGQSTRLSPLGTRPRSAQPEDLQPKGHIGEEGSQKRTQDLESQKESISKQKVPSSMVAEAGSLAALRDLPLHPDLLQTIADKPELYGETPLEATAFHRISSGRDVYIRQKNNANPAYLLPIVQKLVSNDDGASESTIVASASLLRHIPKTRPISALILSPSPKAANGIRHTVEKLLKKFPHYSVCTAILGQRPSHSQRRILDRCDILVANPHVLVNLLHHSDLKDSIRGKLMGLQIVVVERASSFLHMPAMQDVHEIISQLSSNGEGSKRAQRVLASATHPTGSVAELVGAFLAQPYYYVDAWGKRQVEMADPKTKSHGPKGVEKHGKRGQNWNQDGRGDQPSRRNEAPFPRERIELPQAENLA</sequence>
<comment type="domain">
    <text evidence="4">The Q motif is unique to and characteristic of the DEAD box family of RNA helicases and controls ATP binding and hydrolysis.</text>
</comment>
<comment type="caution">
    <text evidence="7">The sequence shown here is derived from an EMBL/GenBank/DDBJ whole genome shotgun (WGS) entry which is preliminary data.</text>
</comment>
<comment type="function">
    <text evidence="4">RNA helicase.</text>
</comment>
<evidence type="ECO:0000256" key="4">
    <source>
        <dbReference type="RuleBase" id="RU365068"/>
    </source>
</evidence>
<dbReference type="SUPFAM" id="SSF52540">
    <property type="entry name" value="P-loop containing nucleoside triphosphate hydrolases"/>
    <property type="match status" value="1"/>
</dbReference>
<dbReference type="Proteomes" id="UP000285146">
    <property type="component" value="Unassembled WGS sequence"/>
</dbReference>
<name>A0A423W527_9PEZI</name>
<reference evidence="7 8" key="1">
    <citation type="submission" date="2015-09" db="EMBL/GenBank/DDBJ databases">
        <title>Host preference determinants of Valsa canker pathogens revealed by comparative genomics.</title>
        <authorList>
            <person name="Yin Z."/>
            <person name="Huang L."/>
        </authorList>
    </citation>
    <scope>NUCLEOTIDE SEQUENCE [LARGE SCALE GENOMIC DNA]</scope>
    <source>
        <strain evidence="7 8">SXYLt</strain>
    </source>
</reference>
<evidence type="ECO:0000313" key="7">
    <source>
        <dbReference type="EMBL" id="ROV98457.1"/>
    </source>
</evidence>
<dbReference type="GO" id="GO:0005524">
    <property type="term" value="F:ATP binding"/>
    <property type="evidence" value="ECO:0007669"/>
    <property type="project" value="UniProtKB-UniRule"/>
</dbReference>
<feature type="region of interest" description="Disordered" evidence="5">
    <location>
        <begin position="96"/>
        <end position="171"/>
    </location>
</feature>
<feature type="compositionally biased region" description="Basic and acidic residues" evidence="5">
    <location>
        <begin position="428"/>
        <end position="442"/>
    </location>
</feature>
<dbReference type="GO" id="GO:0003723">
    <property type="term" value="F:RNA binding"/>
    <property type="evidence" value="ECO:0007669"/>
    <property type="project" value="UniProtKB-UniRule"/>
</dbReference>
<accession>A0A423W527</accession>
<keyword evidence="4" id="KW-0347">Helicase</keyword>
<dbReference type="InParanoid" id="A0A423W527"/>
<dbReference type="InterPro" id="IPR014001">
    <property type="entry name" value="Helicase_ATP-bd"/>
</dbReference>
<dbReference type="EC" id="3.6.4.13" evidence="4"/>
<dbReference type="Gene3D" id="3.40.50.300">
    <property type="entry name" value="P-loop containing nucleotide triphosphate hydrolases"/>
    <property type="match status" value="1"/>
</dbReference>
<dbReference type="Pfam" id="PF00270">
    <property type="entry name" value="DEAD"/>
    <property type="match status" value="1"/>
</dbReference>
<organism evidence="7 8">
    <name type="scientific">Cytospora leucostoma</name>
    <dbReference type="NCBI Taxonomy" id="1230097"/>
    <lineage>
        <taxon>Eukaryota</taxon>
        <taxon>Fungi</taxon>
        <taxon>Dikarya</taxon>
        <taxon>Ascomycota</taxon>
        <taxon>Pezizomycotina</taxon>
        <taxon>Sordariomycetes</taxon>
        <taxon>Sordariomycetidae</taxon>
        <taxon>Diaporthales</taxon>
        <taxon>Cytosporaceae</taxon>
        <taxon>Cytospora</taxon>
    </lineage>
</organism>
<dbReference type="GO" id="GO:0003724">
    <property type="term" value="F:RNA helicase activity"/>
    <property type="evidence" value="ECO:0007669"/>
    <property type="project" value="UniProtKB-EC"/>
</dbReference>
<dbReference type="InterPro" id="IPR027417">
    <property type="entry name" value="P-loop_NTPase"/>
</dbReference>
<keyword evidence="8" id="KW-1185">Reference proteome</keyword>
<evidence type="ECO:0000256" key="5">
    <source>
        <dbReference type="SAM" id="MobiDB-lite"/>
    </source>
</evidence>
<dbReference type="STRING" id="1230097.A0A423W527"/>
<dbReference type="OrthoDB" id="249932at2759"/>
<dbReference type="PROSITE" id="PS51192">
    <property type="entry name" value="HELICASE_ATP_BIND_1"/>
    <property type="match status" value="1"/>
</dbReference>
<proteinExistence type="inferred from homology"/>
<evidence type="ECO:0000259" key="6">
    <source>
        <dbReference type="PROSITE" id="PS51192"/>
    </source>
</evidence>
<evidence type="ECO:0000256" key="1">
    <source>
        <dbReference type="ARBA" id="ARBA00022741"/>
    </source>
</evidence>
<evidence type="ECO:0000256" key="3">
    <source>
        <dbReference type="ARBA" id="ARBA00022840"/>
    </source>
</evidence>
<protein>
    <recommendedName>
        <fullName evidence="4">ATP-dependent RNA helicase</fullName>
        <ecNumber evidence="4">3.6.4.13</ecNumber>
    </recommendedName>
</protein>